<proteinExistence type="predicted"/>
<protein>
    <submittedName>
        <fullName evidence="1">Uncharacterized protein</fullName>
    </submittedName>
</protein>
<organism evidence="1 2">
    <name type="scientific">Paragonimus skrjabini miyazakii</name>
    <dbReference type="NCBI Taxonomy" id="59628"/>
    <lineage>
        <taxon>Eukaryota</taxon>
        <taxon>Metazoa</taxon>
        <taxon>Spiralia</taxon>
        <taxon>Lophotrochozoa</taxon>
        <taxon>Platyhelminthes</taxon>
        <taxon>Trematoda</taxon>
        <taxon>Digenea</taxon>
        <taxon>Plagiorchiida</taxon>
        <taxon>Troglotremata</taxon>
        <taxon>Troglotrematidae</taxon>
        <taxon>Paragonimus</taxon>
    </lineage>
</organism>
<name>A0A8S9YPF4_9TREM</name>
<evidence type="ECO:0000313" key="1">
    <source>
        <dbReference type="EMBL" id="KAF7256789.1"/>
    </source>
</evidence>
<keyword evidence="2" id="KW-1185">Reference proteome</keyword>
<dbReference type="AlphaFoldDB" id="A0A8S9YPF4"/>
<accession>A0A8S9YPF4</accession>
<comment type="caution">
    <text evidence="1">The sequence shown here is derived from an EMBL/GenBank/DDBJ whole genome shotgun (WGS) entry which is preliminary data.</text>
</comment>
<sequence length="77" mass="8411">MKLGCEVHARSRPSLLDALFACGFPTSSCKELDDYEALQSSSFQLAASSVYLQVATVKHLGEYIIHVATPNFQFVDG</sequence>
<gene>
    <name evidence="1" type="ORF">EG68_05833</name>
</gene>
<dbReference type="Proteomes" id="UP000822476">
    <property type="component" value="Unassembled WGS sequence"/>
</dbReference>
<reference evidence="1" key="1">
    <citation type="submission" date="2019-07" db="EMBL/GenBank/DDBJ databases">
        <title>Annotation for the trematode Paragonimus miyazaki's.</title>
        <authorList>
            <person name="Choi Y.-J."/>
        </authorList>
    </citation>
    <scope>NUCLEOTIDE SEQUENCE</scope>
    <source>
        <strain evidence="1">Japan</strain>
    </source>
</reference>
<dbReference type="EMBL" id="JTDE01002850">
    <property type="protein sequence ID" value="KAF7256789.1"/>
    <property type="molecule type" value="Genomic_DNA"/>
</dbReference>
<evidence type="ECO:0000313" key="2">
    <source>
        <dbReference type="Proteomes" id="UP000822476"/>
    </source>
</evidence>